<evidence type="ECO:0000313" key="2">
    <source>
        <dbReference type="WBParaSite" id="PSAMB.scaffold23309size437.g38862.t1"/>
    </source>
</evidence>
<dbReference type="WBParaSite" id="PSAMB.scaffold23309size437.g38862.t1">
    <property type="protein sequence ID" value="PSAMB.scaffold23309size437.g38862.t1"/>
    <property type="gene ID" value="PSAMB.scaffold23309size437.g38862"/>
</dbReference>
<dbReference type="Proteomes" id="UP000887566">
    <property type="component" value="Unplaced"/>
</dbReference>
<protein>
    <submittedName>
        <fullName evidence="2">Uncharacterized protein</fullName>
    </submittedName>
</protein>
<organism evidence="1 2">
    <name type="scientific">Plectus sambesii</name>
    <dbReference type="NCBI Taxonomy" id="2011161"/>
    <lineage>
        <taxon>Eukaryota</taxon>
        <taxon>Metazoa</taxon>
        <taxon>Ecdysozoa</taxon>
        <taxon>Nematoda</taxon>
        <taxon>Chromadorea</taxon>
        <taxon>Plectida</taxon>
        <taxon>Plectina</taxon>
        <taxon>Plectoidea</taxon>
        <taxon>Plectidae</taxon>
        <taxon>Plectus</taxon>
    </lineage>
</organism>
<reference evidence="2" key="1">
    <citation type="submission" date="2022-11" db="UniProtKB">
        <authorList>
            <consortium name="WormBaseParasite"/>
        </authorList>
    </citation>
    <scope>IDENTIFICATION</scope>
</reference>
<proteinExistence type="predicted"/>
<keyword evidence="1" id="KW-1185">Reference proteome</keyword>
<name>A0A914VQN3_9BILA</name>
<dbReference type="AlphaFoldDB" id="A0A914VQN3"/>
<sequence>MITTTRVILFKKKAIAPTLLIARHISWRVLKCRNEYSDAYLLQKWTVANSSTILHRTILHRTILHRNILHHYILLKCNIINSITTRRRRQPQPQK</sequence>
<evidence type="ECO:0000313" key="1">
    <source>
        <dbReference type="Proteomes" id="UP000887566"/>
    </source>
</evidence>
<accession>A0A914VQN3</accession>